<evidence type="ECO:0000256" key="1">
    <source>
        <dbReference type="ARBA" id="ARBA00005417"/>
    </source>
</evidence>
<evidence type="ECO:0000313" key="7">
    <source>
        <dbReference type="Proteomes" id="UP000592181"/>
    </source>
</evidence>
<comment type="similarity">
    <text evidence="1">Belongs to the ABC transporter superfamily.</text>
</comment>
<dbReference type="GO" id="GO:0016887">
    <property type="term" value="F:ATP hydrolysis activity"/>
    <property type="evidence" value="ECO:0007669"/>
    <property type="project" value="InterPro"/>
</dbReference>
<accession>A0A852X1I9</accession>
<dbReference type="PROSITE" id="PS00211">
    <property type="entry name" value="ABC_TRANSPORTER_1"/>
    <property type="match status" value="1"/>
</dbReference>
<dbReference type="InterPro" id="IPR003593">
    <property type="entry name" value="AAA+_ATPase"/>
</dbReference>
<keyword evidence="7" id="KW-1185">Reference proteome</keyword>
<sequence>MDVVRTHHLTKRYGRRTVVDDLNLRIPAGSVYGFLGPNGSGKSTTMKMLLALVRPTEGDVEIFGRQMTRDTRRQLLGGIGSLIEAPPGYGHLTGAENMMIVQRSLRLERAQVERAVATVRMTEQMDKRVREYSLGMKQRLGIAMALAREPHLLVLDEPTNGLDPAGIEEIRGLLRYLADQGITVMISSHLLEEIDKVADHLGILSAGRVIFQGTRDQLFAASAPDLLIDTSQPERAGEVLRDKISVQLDSTGHAEGGTLRLPGVDTPTTERIVEDLVCAGAAVHGVRRDEQSLEHVFMKLTSGGQL</sequence>
<keyword evidence="4 6" id="KW-0067">ATP-binding</keyword>
<dbReference type="SMART" id="SM00382">
    <property type="entry name" value="AAA"/>
    <property type="match status" value="1"/>
</dbReference>
<dbReference type="PANTHER" id="PTHR43335:SF4">
    <property type="entry name" value="ABC TRANSPORTER, ATP-BINDING PROTEIN"/>
    <property type="match status" value="1"/>
</dbReference>
<comment type="caution">
    <text evidence="6">The sequence shown here is derived from an EMBL/GenBank/DDBJ whole genome shotgun (WGS) entry which is preliminary data.</text>
</comment>
<dbReference type="Proteomes" id="UP000592181">
    <property type="component" value="Unassembled WGS sequence"/>
</dbReference>
<dbReference type="RefSeq" id="WP_179462194.1">
    <property type="nucleotide sequence ID" value="NZ_JACBZX010000001.1"/>
</dbReference>
<protein>
    <submittedName>
        <fullName evidence="6">ABC-2 type transport system ATP-binding protein</fullName>
    </submittedName>
</protein>
<evidence type="ECO:0000313" key="6">
    <source>
        <dbReference type="EMBL" id="NYG36739.1"/>
    </source>
</evidence>
<proteinExistence type="inferred from homology"/>
<dbReference type="InterPro" id="IPR003439">
    <property type="entry name" value="ABC_transporter-like_ATP-bd"/>
</dbReference>
<name>A0A852X1I9_9MICO</name>
<dbReference type="InterPro" id="IPR017871">
    <property type="entry name" value="ABC_transporter-like_CS"/>
</dbReference>
<keyword evidence="3" id="KW-0547">Nucleotide-binding</keyword>
<gene>
    <name evidence="6" type="ORF">BJY28_001208</name>
</gene>
<evidence type="ECO:0000259" key="5">
    <source>
        <dbReference type="PROSITE" id="PS50893"/>
    </source>
</evidence>
<dbReference type="SUPFAM" id="SSF52540">
    <property type="entry name" value="P-loop containing nucleoside triphosphate hydrolases"/>
    <property type="match status" value="1"/>
</dbReference>
<evidence type="ECO:0000256" key="3">
    <source>
        <dbReference type="ARBA" id="ARBA00022741"/>
    </source>
</evidence>
<reference evidence="6 7" key="1">
    <citation type="submission" date="2020-07" db="EMBL/GenBank/DDBJ databases">
        <title>Sequencing the genomes of 1000 actinobacteria strains.</title>
        <authorList>
            <person name="Klenk H.-P."/>
        </authorList>
    </citation>
    <scope>NUCLEOTIDE SEQUENCE [LARGE SCALE GENOMIC DNA]</scope>
    <source>
        <strain evidence="6 7">DSM 24723</strain>
    </source>
</reference>
<dbReference type="PROSITE" id="PS50893">
    <property type="entry name" value="ABC_TRANSPORTER_2"/>
    <property type="match status" value="1"/>
</dbReference>
<organism evidence="6 7">
    <name type="scientific">Janibacter alkaliphilus</name>
    <dbReference type="NCBI Taxonomy" id="1069963"/>
    <lineage>
        <taxon>Bacteria</taxon>
        <taxon>Bacillati</taxon>
        <taxon>Actinomycetota</taxon>
        <taxon>Actinomycetes</taxon>
        <taxon>Micrococcales</taxon>
        <taxon>Intrasporangiaceae</taxon>
        <taxon>Janibacter</taxon>
    </lineage>
</organism>
<dbReference type="AlphaFoldDB" id="A0A852X1I9"/>
<feature type="domain" description="ABC transporter" evidence="5">
    <location>
        <begin position="4"/>
        <end position="231"/>
    </location>
</feature>
<keyword evidence="2" id="KW-0813">Transport</keyword>
<dbReference type="GO" id="GO:0005524">
    <property type="term" value="F:ATP binding"/>
    <property type="evidence" value="ECO:0007669"/>
    <property type="project" value="UniProtKB-KW"/>
</dbReference>
<dbReference type="InterPro" id="IPR027417">
    <property type="entry name" value="P-loop_NTPase"/>
</dbReference>
<dbReference type="Pfam" id="PF00005">
    <property type="entry name" value="ABC_tran"/>
    <property type="match status" value="1"/>
</dbReference>
<dbReference type="EMBL" id="JACBZX010000001">
    <property type="protein sequence ID" value="NYG36739.1"/>
    <property type="molecule type" value="Genomic_DNA"/>
</dbReference>
<dbReference type="PANTHER" id="PTHR43335">
    <property type="entry name" value="ABC TRANSPORTER, ATP-BINDING PROTEIN"/>
    <property type="match status" value="1"/>
</dbReference>
<dbReference type="Gene3D" id="3.40.50.300">
    <property type="entry name" value="P-loop containing nucleotide triphosphate hydrolases"/>
    <property type="match status" value="1"/>
</dbReference>
<evidence type="ECO:0000256" key="2">
    <source>
        <dbReference type="ARBA" id="ARBA00022448"/>
    </source>
</evidence>
<evidence type="ECO:0000256" key="4">
    <source>
        <dbReference type="ARBA" id="ARBA00022840"/>
    </source>
</evidence>